<organism evidence="2 3">
    <name type="scientific">Pleuronectes platessa</name>
    <name type="common">European plaice</name>
    <dbReference type="NCBI Taxonomy" id="8262"/>
    <lineage>
        <taxon>Eukaryota</taxon>
        <taxon>Metazoa</taxon>
        <taxon>Chordata</taxon>
        <taxon>Craniata</taxon>
        <taxon>Vertebrata</taxon>
        <taxon>Euteleostomi</taxon>
        <taxon>Actinopterygii</taxon>
        <taxon>Neopterygii</taxon>
        <taxon>Teleostei</taxon>
        <taxon>Neoteleostei</taxon>
        <taxon>Acanthomorphata</taxon>
        <taxon>Carangaria</taxon>
        <taxon>Pleuronectiformes</taxon>
        <taxon>Pleuronectoidei</taxon>
        <taxon>Pleuronectidae</taxon>
        <taxon>Pleuronectes</taxon>
    </lineage>
</organism>
<comment type="caution">
    <text evidence="2">The sequence shown here is derived from an EMBL/GenBank/DDBJ whole genome shotgun (WGS) entry which is preliminary data.</text>
</comment>
<sequence length="108" mass="11874">MKGGAGGGCLLTQETRRQDAGSRCGDRSQSKKRKRRSNERKNEEEKKPLGSALSMASIERPRLWPSWASLAVSTVVLERDTSRQSWSSSHRAALTRPGLDPLGSRLPA</sequence>
<evidence type="ECO:0000313" key="2">
    <source>
        <dbReference type="EMBL" id="CAB1459002.1"/>
    </source>
</evidence>
<feature type="compositionally biased region" description="Basic and acidic residues" evidence="1">
    <location>
        <begin position="14"/>
        <end position="29"/>
    </location>
</feature>
<evidence type="ECO:0000313" key="3">
    <source>
        <dbReference type="Proteomes" id="UP001153269"/>
    </source>
</evidence>
<keyword evidence="3" id="KW-1185">Reference proteome</keyword>
<feature type="region of interest" description="Disordered" evidence="1">
    <location>
        <begin position="79"/>
        <end position="108"/>
    </location>
</feature>
<protein>
    <submittedName>
        <fullName evidence="2">Uncharacterized protein</fullName>
    </submittedName>
</protein>
<gene>
    <name evidence="2" type="ORF">PLEPLA_LOCUS46838</name>
</gene>
<reference evidence="2" key="1">
    <citation type="submission" date="2020-03" db="EMBL/GenBank/DDBJ databases">
        <authorList>
            <person name="Weist P."/>
        </authorList>
    </citation>
    <scope>NUCLEOTIDE SEQUENCE</scope>
</reference>
<dbReference type="Proteomes" id="UP001153269">
    <property type="component" value="Unassembled WGS sequence"/>
</dbReference>
<name>A0A9N7ZDD0_PLEPL</name>
<dbReference type="AlphaFoldDB" id="A0A9N7ZDD0"/>
<evidence type="ECO:0000256" key="1">
    <source>
        <dbReference type="SAM" id="MobiDB-lite"/>
    </source>
</evidence>
<feature type="region of interest" description="Disordered" evidence="1">
    <location>
        <begin position="1"/>
        <end position="54"/>
    </location>
</feature>
<accession>A0A9N7ZDD0</accession>
<proteinExistence type="predicted"/>
<feature type="compositionally biased region" description="Basic and acidic residues" evidence="1">
    <location>
        <begin position="39"/>
        <end position="48"/>
    </location>
</feature>
<dbReference type="EMBL" id="CADEAL010004413">
    <property type="protein sequence ID" value="CAB1459002.1"/>
    <property type="molecule type" value="Genomic_DNA"/>
</dbReference>